<proteinExistence type="predicted"/>
<evidence type="ECO:0000313" key="2">
    <source>
        <dbReference type="Proteomes" id="UP000234412"/>
    </source>
</evidence>
<reference evidence="1 2" key="1">
    <citation type="submission" date="2017-11" db="EMBL/GenBank/DDBJ databases">
        <authorList>
            <person name="Han C.G."/>
        </authorList>
    </citation>
    <scope>NUCLEOTIDE SEQUENCE [LARGE SCALE GENOMIC DNA]</scope>
    <source>
        <strain evidence="1 2">A8</strain>
    </source>
</reference>
<accession>A0A2N4YSM7</accession>
<dbReference type="Proteomes" id="UP000234412">
    <property type="component" value="Unassembled WGS sequence"/>
</dbReference>
<comment type="caution">
    <text evidence="1">The sequence shown here is derived from an EMBL/GenBank/DDBJ whole genome shotgun (WGS) entry which is preliminary data.</text>
</comment>
<organism evidence="1 2">
    <name type="scientific">Klebsiella variicola</name>
    <dbReference type="NCBI Taxonomy" id="244366"/>
    <lineage>
        <taxon>Bacteria</taxon>
        <taxon>Pseudomonadati</taxon>
        <taxon>Pseudomonadota</taxon>
        <taxon>Gammaproteobacteria</taxon>
        <taxon>Enterobacterales</taxon>
        <taxon>Enterobacteriaceae</taxon>
        <taxon>Klebsiella/Raoultella group</taxon>
        <taxon>Klebsiella</taxon>
        <taxon>Klebsiella pneumoniae complex</taxon>
    </lineage>
</organism>
<gene>
    <name evidence="1" type="ORF">CWN47_30175</name>
</gene>
<reference evidence="1 2" key="2">
    <citation type="submission" date="2018-01" db="EMBL/GenBank/DDBJ databases">
        <title>Genomic study of Klebsiella pneumoniae.</title>
        <authorList>
            <person name="Yang Y."/>
            <person name="Bicalho R."/>
        </authorList>
    </citation>
    <scope>NUCLEOTIDE SEQUENCE [LARGE SCALE GENOMIC DNA]</scope>
    <source>
        <strain evidence="1 2">A8</strain>
    </source>
</reference>
<sequence>MPQKQEKFTPRELLMVLNDANFEKTILHSCKEPPLQELRSFLFPTIPIVTSTQQQGKTK</sequence>
<evidence type="ECO:0000313" key="1">
    <source>
        <dbReference type="EMBL" id="PLM90576.1"/>
    </source>
</evidence>
<name>A0A2N4YSM7_KLEVA</name>
<protein>
    <submittedName>
        <fullName evidence="1">Uncharacterized protein</fullName>
    </submittedName>
</protein>
<dbReference type="AlphaFoldDB" id="A0A2N4YSM7"/>
<dbReference type="EMBL" id="PIDP01001634">
    <property type="protein sequence ID" value="PLM90576.1"/>
    <property type="molecule type" value="Genomic_DNA"/>
</dbReference>